<keyword evidence="1" id="KW-0805">Transcription regulation</keyword>
<feature type="region of interest" description="Disordered" evidence="4">
    <location>
        <begin position="421"/>
        <end position="488"/>
    </location>
</feature>
<dbReference type="GO" id="GO:0016514">
    <property type="term" value="C:SWI/SNF complex"/>
    <property type="evidence" value="ECO:0007669"/>
    <property type="project" value="TreeGrafter"/>
</dbReference>
<keyword evidence="7" id="KW-1185">Reference proteome</keyword>
<protein>
    <recommendedName>
        <fullName evidence="5">ARID domain-containing protein</fullName>
    </recommendedName>
</protein>
<name>A0A6H0Y2S6_9PEZI</name>
<feature type="compositionally biased region" description="Polar residues" evidence="4">
    <location>
        <begin position="53"/>
        <end position="74"/>
    </location>
</feature>
<feature type="region of interest" description="Disordered" evidence="4">
    <location>
        <begin position="382"/>
        <end position="408"/>
    </location>
</feature>
<dbReference type="InterPro" id="IPR036431">
    <property type="entry name" value="ARID_dom_sf"/>
</dbReference>
<dbReference type="Proteomes" id="UP000503462">
    <property type="component" value="Chromosome 4"/>
</dbReference>
<evidence type="ECO:0000259" key="5">
    <source>
        <dbReference type="PROSITE" id="PS51011"/>
    </source>
</evidence>
<dbReference type="PROSITE" id="PS51011">
    <property type="entry name" value="ARID"/>
    <property type="match status" value="1"/>
</dbReference>
<feature type="compositionally biased region" description="Polar residues" evidence="4">
    <location>
        <begin position="137"/>
        <end position="155"/>
    </location>
</feature>
<proteinExistence type="predicted"/>
<dbReference type="PANTHER" id="PTHR13964">
    <property type="entry name" value="RBP-RELATED"/>
    <property type="match status" value="1"/>
</dbReference>
<sequence length="1008" mass="110155">MNPWQQNGQTDGLFNQQTPTHLNQTMFSNLNSAGQFDLNGASAFQQQQQQQQALANGNTQTPNTAFSNQQTFQPGSVVPQKRPHDGGMSGSPQPPPQQQNQTSRSQTPNFGAFTNQQTAAQQFQQGATPTPYGHLQQPGSTQATPSPTMQNQQFRQPARMANASPSPFPQGQANFANQQNMTQQNSMAQGQMNMGQQFNMGNNMGVGNNAQAGGMNAALVAQQRQYQMRLMQQQMAMQQRQNGGAMQNRTGGNAAFNANQMTSTMQNGQAPTQQQQHQLKRQQFLSQCGAYVAKTGRPFNPNPSISGKPLDLYNLFTCVISGGGSGAIERQGQWQNVATKLGFSQAQYPGAAEEVKNVFISSVALYEKAWMTAKVSQKQEQARLHAQQMAGGFGTPPQSSPTKMMPPAVQANQQQAFNAQFPQAQQPQATPQPSAQATPVAAHASLPQNGATTPQAMQGLHRRNSSMRKQETPQAVPAPSPMSQVKPSPVVKAIVKPLRRNEPEMQSPTYRPVIFASDTDGGYKIPALFELGSQIAACMPHQPRFTEMGTIDIRAIALSLASGIHGEVRYALDMLAALSSEFSPFELEKCEDLIDVIVDCAEDQTDILADKAEEVSDSIDLPSYEDVVRCARTEAETLQDIPALGTQAYDLDRAADKIIAITTVLRNLSFTEHNHRLLTSTSVIKWLSHTLRLAGTRNMFLRTYLNLQDFYKDVIIFLSNITQSLELPNRDDALHILHFLLVFTPQPVPLHTASNGKLTFVSFVPTVHRYLPPAVDCLAKLLARQDPNRVFYRSIFHSHNTSNSNTSEEDPVDLLTRAFALAISVLPDRNRLSSNQKVQLYTVVARQAYLTQGMLAADILTTLLPSGESDVARAWIESDDGWASSLLGLASLLSVEPDTPMIGPKGQPMDWPVESFKQIAHRALSMMKRLAEKAGKGSAKRLLNSLAKTNEEMTGDGKAEDGIENVAANRKWEGIPQQHSIIGAMLLGTVDRAALSLLCGLHDLATQS</sequence>
<evidence type="ECO:0000256" key="4">
    <source>
        <dbReference type="SAM" id="MobiDB-lite"/>
    </source>
</evidence>
<dbReference type="Pfam" id="PF01388">
    <property type="entry name" value="ARID"/>
    <property type="match status" value="1"/>
</dbReference>
<dbReference type="SUPFAM" id="SSF46774">
    <property type="entry name" value="ARID-like"/>
    <property type="match status" value="1"/>
</dbReference>
<dbReference type="SUPFAM" id="SSF81995">
    <property type="entry name" value="beta-sandwich domain of Sec23/24"/>
    <property type="match status" value="1"/>
</dbReference>
<feature type="compositionally biased region" description="Low complexity" evidence="4">
    <location>
        <begin position="98"/>
        <end position="111"/>
    </location>
</feature>
<dbReference type="InterPro" id="IPR001606">
    <property type="entry name" value="ARID_dom"/>
</dbReference>
<organism evidence="6 7">
    <name type="scientific">Peltaster fructicola</name>
    <dbReference type="NCBI Taxonomy" id="286661"/>
    <lineage>
        <taxon>Eukaryota</taxon>
        <taxon>Fungi</taxon>
        <taxon>Dikarya</taxon>
        <taxon>Ascomycota</taxon>
        <taxon>Pezizomycotina</taxon>
        <taxon>Dothideomycetes</taxon>
        <taxon>Dothideomycetes incertae sedis</taxon>
        <taxon>Peltaster</taxon>
    </lineage>
</organism>
<feature type="compositionally biased region" description="Polar residues" evidence="4">
    <location>
        <begin position="446"/>
        <end position="456"/>
    </location>
</feature>
<evidence type="ECO:0000313" key="6">
    <source>
        <dbReference type="EMBL" id="QIX01322.1"/>
    </source>
</evidence>
<dbReference type="OrthoDB" id="1938591at2759"/>
<feature type="domain" description="ARID" evidence="5">
    <location>
        <begin position="278"/>
        <end position="371"/>
    </location>
</feature>
<dbReference type="SMART" id="SM00501">
    <property type="entry name" value="BRIGHT"/>
    <property type="match status" value="1"/>
</dbReference>
<gene>
    <name evidence="6" type="ORF">AMS68_006839</name>
</gene>
<feature type="compositionally biased region" description="Polar residues" evidence="4">
    <location>
        <begin position="163"/>
        <end position="174"/>
    </location>
</feature>
<keyword evidence="2" id="KW-0804">Transcription</keyword>
<evidence type="ECO:0000256" key="2">
    <source>
        <dbReference type="ARBA" id="ARBA00023163"/>
    </source>
</evidence>
<dbReference type="PANTHER" id="PTHR13964:SF27">
    <property type="entry name" value="HAT-TRICK, ISOFORM D"/>
    <property type="match status" value="1"/>
</dbReference>
<dbReference type="InterPro" id="IPR051232">
    <property type="entry name" value="ARID/SWI1_ChromRemod"/>
</dbReference>
<feature type="region of interest" description="Disordered" evidence="4">
    <location>
        <begin position="126"/>
        <end position="174"/>
    </location>
</feature>
<reference evidence="6 7" key="1">
    <citation type="journal article" date="2016" name="Sci. Rep.">
        <title>Peltaster fructicola genome reveals evolution from an invasive phytopathogen to an ectophytic parasite.</title>
        <authorList>
            <person name="Xu C."/>
            <person name="Chen H."/>
            <person name="Gleason M.L."/>
            <person name="Xu J.R."/>
            <person name="Liu H."/>
            <person name="Zhang R."/>
            <person name="Sun G."/>
        </authorList>
    </citation>
    <scope>NUCLEOTIDE SEQUENCE [LARGE SCALE GENOMIC DNA]</scope>
    <source>
        <strain evidence="6 7">LNHT1506</strain>
    </source>
</reference>
<dbReference type="EMBL" id="CP051142">
    <property type="protein sequence ID" value="QIX01322.1"/>
    <property type="molecule type" value="Genomic_DNA"/>
</dbReference>
<evidence type="ECO:0000256" key="3">
    <source>
        <dbReference type="ARBA" id="ARBA00023242"/>
    </source>
</evidence>
<accession>A0A6H0Y2S6</accession>
<dbReference type="Gene3D" id="1.10.150.60">
    <property type="entry name" value="ARID DNA-binding domain"/>
    <property type="match status" value="1"/>
</dbReference>
<dbReference type="GO" id="GO:0000976">
    <property type="term" value="F:transcription cis-regulatory region binding"/>
    <property type="evidence" value="ECO:0007669"/>
    <property type="project" value="TreeGrafter"/>
</dbReference>
<evidence type="ECO:0000256" key="1">
    <source>
        <dbReference type="ARBA" id="ARBA00023015"/>
    </source>
</evidence>
<dbReference type="SMART" id="SM01014">
    <property type="entry name" value="ARID"/>
    <property type="match status" value="1"/>
</dbReference>
<feature type="compositionally biased region" description="Low complexity" evidence="4">
    <location>
        <begin position="421"/>
        <end position="442"/>
    </location>
</feature>
<feature type="region of interest" description="Disordered" evidence="4">
    <location>
        <begin position="43"/>
        <end position="111"/>
    </location>
</feature>
<evidence type="ECO:0000313" key="7">
    <source>
        <dbReference type="Proteomes" id="UP000503462"/>
    </source>
</evidence>
<dbReference type="GO" id="GO:0006357">
    <property type="term" value="P:regulation of transcription by RNA polymerase II"/>
    <property type="evidence" value="ECO:0007669"/>
    <property type="project" value="TreeGrafter"/>
</dbReference>
<keyword evidence="3" id="KW-0539">Nucleus</keyword>
<dbReference type="AlphaFoldDB" id="A0A6H0Y2S6"/>